<sequence>MYLVLHFHFGFCSIPLRRSACAAVRTVKLTKCNVCTGTQQRVEVYHDRVGLKCTQRRVVTPIACAKCPEASVTQKRCRDGKSHDLVTIRFRPDDKCTVCKRQVETSVQPIQCQKSEELEACNKKTCKQRVKIVERKLKNCLCLAVIRYQFRECCKFSILCLLCINANQRNSSNICGTCQLCLIRSVFSNPIISNSLWEHKCICFPS</sequence>
<proteinExistence type="predicted"/>
<protein>
    <submittedName>
        <fullName evidence="1">Uncharacterized protein</fullName>
    </submittedName>
</protein>
<evidence type="ECO:0000313" key="2">
    <source>
        <dbReference type="Proteomes" id="UP000784294"/>
    </source>
</evidence>
<comment type="caution">
    <text evidence="1">The sequence shown here is derived from an EMBL/GenBank/DDBJ whole genome shotgun (WGS) entry which is preliminary data.</text>
</comment>
<dbReference type="AlphaFoldDB" id="A0A448XCE8"/>
<accession>A0A448XCE8</accession>
<dbReference type="Proteomes" id="UP000784294">
    <property type="component" value="Unassembled WGS sequence"/>
</dbReference>
<evidence type="ECO:0000313" key="1">
    <source>
        <dbReference type="EMBL" id="VEL33458.1"/>
    </source>
</evidence>
<reference evidence="1" key="1">
    <citation type="submission" date="2018-11" db="EMBL/GenBank/DDBJ databases">
        <authorList>
            <consortium name="Pathogen Informatics"/>
        </authorList>
    </citation>
    <scope>NUCLEOTIDE SEQUENCE</scope>
</reference>
<gene>
    <name evidence="1" type="ORF">PXEA_LOCUS26898</name>
</gene>
<dbReference type="EMBL" id="CAAALY010245802">
    <property type="protein sequence ID" value="VEL33458.1"/>
    <property type="molecule type" value="Genomic_DNA"/>
</dbReference>
<name>A0A448XCE8_9PLAT</name>
<organism evidence="1 2">
    <name type="scientific">Protopolystoma xenopodis</name>
    <dbReference type="NCBI Taxonomy" id="117903"/>
    <lineage>
        <taxon>Eukaryota</taxon>
        <taxon>Metazoa</taxon>
        <taxon>Spiralia</taxon>
        <taxon>Lophotrochozoa</taxon>
        <taxon>Platyhelminthes</taxon>
        <taxon>Monogenea</taxon>
        <taxon>Polyopisthocotylea</taxon>
        <taxon>Polystomatidea</taxon>
        <taxon>Polystomatidae</taxon>
        <taxon>Protopolystoma</taxon>
    </lineage>
</organism>
<keyword evidence="2" id="KW-1185">Reference proteome</keyword>